<sequence length="538" mass="60256">MNKYLMNFLKVFLMLIVVLSIAKFNNEVYALEGDVGIVVYNGDGFTLMDEEHQFKGLSWDGKKMKLTLDNYKGSSIAIYKYESRDEDIEIEVKGENEVDATVINGTTWKGVVGIYNAYTNGIRFTGSGSLTISNKNNQTAFSELIESTGKVEIDGPTININGYVGEYSYNAIETSDFYMKSGTLNISVEMLKEYGNHGYCDIELVRLTKPLNSIHILGGRVIVSIDKECKYAEVFLVEYNLRKEDLSKTKFENDGYRYELSNCILVVAAEGNYSLFSSWANYTGDVSSSYVYVLPEVKYGENAYVIYCKSLDESAKIGLNNFKLEMEKGEFEYTGKAITPKVNVIGLKEGEDYTVKYENNIKPGKGKVIITGKGIFGGSITREFDITSNSIIKESENADSISDGKLVYKVLKQGDNKGIIGKVEVVGLMKKNLKTINIASTIKINGYKYKVVSIGENAFYGNKKIKKVSIGKNIKEIKAGAFAECKKLKRIVIKTTKLKKVSKKAYTGIKNVIIRVPKTKKKVYKRLFKKSHINCKIV</sequence>
<dbReference type="Pfam" id="PF13306">
    <property type="entry name" value="LRR_5"/>
    <property type="match status" value="1"/>
</dbReference>
<keyword evidence="2" id="KW-1185">Reference proteome</keyword>
<evidence type="ECO:0000313" key="2">
    <source>
        <dbReference type="Proteomes" id="UP000190814"/>
    </source>
</evidence>
<dbReference type="AlphaFoldDB" id="A0A1T4VDK6"/>
<accession>A0A1T4VDK6</accession>
<protein>
    <submittedName>
        <fullName evidence="1">Leucine rich repeat-containing protein</fullName>
    </submittedName>
</protein>
<dbReference type="Gene3D" id="3.80.10.10">
    <property type="entry name" value="Ribonuclease Inhibitor"/>
    <property type="match status" value="1"/>
</dbReference>
<organism evidence="1 2">
    <name type="scientific">Eubacterium uniforme</name>
    <dbReference type="NCBI Taxonomy" id="39495"/>
    <lineage>
        <taxon>Bacteria</taxon>
        <taxon>Bacillati</taxon>
        <taxon>Bacillota</taxon>
        <taxon>Clostridia</taxon>
        <taxon>Eubacteriales</taxon>
        <taxon>Eubacteriaceae</taxon>
        <taxon>Eubacterium</taxon>
    </lineage>
</organism>
<dbReference type="EMBL" id="FUXZ01000004">
    <property type="protein sequence ID" value="SKA63040.1"/>
    <property type="molecule type" value="Genomic_DNA"/>
</dbReference>
<dbReference type="STRING" id="39495.SAMN02745111_00749"/>
<dbReference type="OrthoDB" id="1771092at2"/>
<dbReference type="RefSeq" id="WP_078765635.1">
    <property type="nucleotide sequence ID" value="NZ_FUXZ01000004.1"/>
</dbReference>
<reference evidence="1 2" key="1">
    <citation type="submission" date="2017-02" db="EMBL/GenBank/DDBJ databases">
        <authorList>
            <person name="Peterson S.W."/>
        </authorList>
    </citation>
    <scope>NUCLEOTIDE SEQUENCE [LARGE SCALE GENOMIC DNA]</scope>
    <source>
        <strain evidence="1 2">ATCC 35992</strain>
    </source>
</reference>
<gene>
    <name evidence="1" type="ORF">SAMN02745111_00749</name>
</gene>
<proteinExistence type="predicted"/>
<dbReference type="InterPro" id="IPR026906">
    <property type="entry name" value="LRR_5"/>
</dbReference>
<name>A0A1T4VDK6_9FIRM</name>
<evidence type="ECO:0000313" key="1">
    <source>
        <dbReference type="EMBL" id="SKA63040.1"/>
    </source>
</evidence>
<dbReference type="InterPro" id="IPR032675">
    <property type="entry name" value="LRR_dom_sf"/>
</dbReference>
<dbReference type="Proteomes" id="UP000190814">
    <property type="component" value="Unassembled WGS sequence"/>
</dbReference>